<proteinExistence type="inferred from homology"/>
<dbReference type="PROSITE" id="PS51352">
    <property type="entry name" value="THIOREDOXIN_2"/>
    <property type="match status" value="1"/>
</dbReference>
<comment type="similarity">
    <text evidence="1">Belongs to the thioredoxin family. DsbA subfamily.</text>
</comment>
<keyword evidence="2" id="KW-0732">Signal</keyword>
<evidence type="ECO:0000256" key="3">
    <source>
        <dbReference type="ARBA" id="ARBA00023002"/>
    </source>
</evidence>
<evidence type="ECO:0000256" key="2">
    <source>
        <dbReference type="ARBA" id="ARBA00022729"/>
    </source>
</evidence>
<evidence type="ECO:0000256" key="4">
    <source>
        <dbReference type="ARBA" id="ARBA00023157"/>
    </source>
</evidence>
<evidence type="ECO:0000256" key="5">
    <source>
        <dbReference type="ARBA" id="ARBA00023284"/>
    </source>
</evidence>
<keyword evidence="4" id="KW-1015">Disulfide bond</keyword>
<feature type="domain" description="Thioredoxin" evidence="6">
    <location>
        <begin position="1"/>
        <end position="171"/>
    </location>
</feature>
<evidence type="ECO:0000313" key="8">
    <source>
        <dbReference type="Proteomes" id="UP000176639"/>
    </source>
</evidence>
<keyword evidence="5" id="KW-0676">Redox-active center</keyword>
<dbReference type="Pfam" id="PF13462">
    <property type="entry name" value="Thioredoxin_4"/>
    <property type="match status" value="1"/>
</dbReference>
<dbReference type="Proteomes" id="UP000176639">
    <property type="component" value="Unassembled WGS sequence"/>
</dbReference>
<organism evidence="7 8">
    <name type="scientific">Candidatus Azambacteria bacterium RBG_16_47_10</name>
    <dbReference type="NCBI Taxonomy" id="1797292"/>
    <lineage>
        <taxon>Bacteria</taxon>
        <taxon>Candidatus Azamiibacteriota</taxon>
    </lineage>
</organism>
<dbReference type="InterPro" id="IPR013766">
    <property type="entry name" value="Thioredoxin_domain"/>
</dbReference>
<protein>
    <recommendedName>
        <fullName evidence="6">Thioredoxin domain-containing protein</fullName>
    </recommendedName>
</protein>
<dbReference type="EMBL" id="MEYI01000027">
    <property type="protein sequence ID" value="OGD23812.1"/>
    <property type="molecule type" value="Genomic_DNA"/>
</dbReference>
<dbReference type="Gene3D" id="3.40.30.10">
    <property type="entry name" value="Glutaredoxin"/>
    <property type="match status" value="1"/>
</dbReference>
<evidence type="ECO:0000256" key="1">
    <source>
        <dbReference type="ARBA" id="ARBA00005791"/>
    </source>
</evidence>
<gene>
    <name evidence="7" type="ORF">A2Z10_01565</name>
</gene>
<dbReference type="SUPFAM" id="SSF52833">
    <property type="entry name" value="Thioredoxin-like"/>
    <property type="match status" value="1"/>
</dbReference>
<comment type="caution">
    <text evidence="7">The sequence shown here is derived from an EMBL/GenBank/DDBJ whole genome shotgun (WGS) entry which is preliminary data.</text>
</comment>
<keyword evidence="3" id="KW-0560">Oxidoreductase</keyword>
<accession>A0A1F5AZI5</accession>
<evidence type="ECO:0000313" key="7">
    <source>
        <dbReference type="EMBL" id="OGD23812.1"/>
    </source>
</evidence>
<reference evidence="7 8" key="1">
    <citation type="journal article" date="2016" name="Nat. Commun.">
        <title>Thousands of microbial genomes shed light on interconnected biogeochemical processes in an aquifer system.</title>
        <authorList>
            <person name="Anantharaman K."/>
            <person name="Brown C.T."/>
            <person name="Hug L.A."/>
            <person name="Sharon I."/>
            <person name="Castelle C.J."/>
            <person name="Probst A.J."/>
            <person name="Thomas B.C."/>
            <person name="Singh A."/>
            <person name="Wilkins M.J."/>
            <person name="Karaoz U."/>
            <person name="Brodie E.L."/>
            <person name="Williams K.H."/>
            <person name="Hubbard S.S."/>
            <person name="Banfield J.F."/>
        </authorList>
    </citation>
    <scope>NUCLEOTIDE SEQUENCE [LARGE SCALE GENOMIC DNA]</scope>
</reference>
<dbReference type="PANTHER" id="PTHR13887:SF14">
    <property type="entry name" value="DISULFIDE BOND FORMATION PROTEIN D"/>
    <property type="match status" value="1"/>
</dbReference>
<evidence type="ECO:0000259" key="6">
    <source>
        <dbReference type="PROSITE" id="PS51352"/>
    </source>
</evidence>
<dbReference type="InterPro" id="IPR036249">
    <property type="entry name" value="Thioredoxin-like_sf"/>
</dbReference>
<name>A0A1F5AZI5_9BACT</name>
<sequence length="174" mass="19801">MAVDDWVAGNKDAGVVLVEYSDFQCPACGAYHPIVKQLVEEMGNDFAFIYRHFPLQQHKHAKLAAYAAEAAGNQGKFWEMHAMIFEHQRDWSDVSDARDTFFEYAKSLGLDLVRFEKDINSDEIANKVSKSYSTGMKLRISGTPTFFLNGKKMEAPRSYDEFKQTVQNELSAKK</sequence>
<dbReference type="AlphaFoldDB" id="A0A1F5AZI5"/>
<dbReference type="InterPro" id="IPR012336">
    <property type="entry name" value="Thioredoxin-like_fold"/>
</dbReference>
<dbReference type="GO" id="GO:0016491">
    <property type="term" value="F:oxidoreductase activity"/>
    <property type="evidence" value="ECO:0007669"/>
    <property type="project" value="UniProtKB-KW"/>
</dbReference>
<dbReference type="PANTHER" id="PTHR13887">
    <property type="entry name" value="GLUTATHIONE S-TRANSFERASE KAPPA"/>
    <property type="match status" value="1"/>
</dbReference>